<evidence type="ECO:0000313" key="3">
    <source>
        <dbReference type="Proteomes" id="UP000586947"/>
    </source>
</evidence>
<feature type="domain" description="Cyclic-phosphate processing Receiver" evidence="1">
    <location>
        <begin position="7"/>
        <end position="98"/>
    </location>
</feature>
<dbReference type="EMBL" id="JACHDP010000001">
    <property type="protein sequence ID" value="MBB5476269.1"/>
    <property type="molecule type" value="Genomic_DNA"/>
</dbReference>
<dbReference type="Pfam" id="PF20274">
    <property type="entry name" value="cREC_REC"/>
    <property type="match status" value="1"/>
</dbReference>
<name>A0A840VVP1_9ACTN</name>
<sequence>MDARRTIVLIDDLRSFADGRSAEVARTSAAGVDLLDRYRYRRLDELWLDHDLGGDDTIWPVVEVLERAAFDKRPFDVGVINVHSANPGGAAKIAQVLRHWGYPVRVASGATDVGYLDGPA</sequence>
<evidence type="ECO:0000313" key="2">
    <source>
        <dbReference type="EMBL" id="MBB5476269.1"/>
    </source>
</evidence>
<dbReference type="RefSeq" id="WP_184176565.1">
    <property type="nucleotide sequence ID" value="NZ_BMNF01000003.1"/>
</dbReference>
<keyword evidence="3" id="KW-1185">Reference proteome</keyword>
<gene>
    <name evidence="2" type="ORF">HNR20_000774</name>
</gene>
<reference evidence="2 3" key="1">
    <citation type="submission" date="2020-08" db="EMBL/GenBank/DDBJ databases">
        <title>Sequencing the genomes of 1000 actinobacteria strains.</title>
        <authorList>
            <person name="Klenk H.-P."/>
        </authorList>
    </citation>
    <scope>NUCLEOTIDE SEQUENCE [LARGE SCALE GENOMIC DNA]</scope>
    <source>
        <strain evidence="2 3">DSM 103125</strain>
    </source>
</reference>
<evidence type="ECO:0000259" key="1">
    <source>
        <dbReference type="Pfam" id="PF20274"/>
    </source>
</evidence>
<comment type="caution">
    <text evidence="2">The sequence shown here is derived from an EMBL/GenBank/DDBJ whole genome shotgun (WGS) entry which is preliminary data.</text>
</comment>
<dbReference type="Proteomes" id="UP000586947">
    <property type="component" value="Unassembled WGS sequence"/>
</dbReference>
<organism evidence="2 3">
    <name type="scientific">Micromonospora parathelypteridis</name>
    <dbReference type="NCBI Taxonomy" id="1839617"/>
    <lineage>
        <taxon>Bacteria</taxon>
        <taxon>Bacillati</taxon>
        <taxon>Actinomycetota</taxon>
        <taxon>Actinomycetes</taxon>
        <taxon>Micromonosporales</taxon>
        <taxon>Micromonosporaceae</taxon>
        <taxon>Micromonospora</taxon>
    </lineage>
</organism>
<proteinExistence type="predicted"/>
<dbReference type="AlphaFoldDB" id="A0A840VVP1"/>
<dbReference type="InterPro" id="IPR046909">
    <property type="entry name" value="cREC_REC"/>
</dbReference>
<protein>
    <recommendedName>
        <fullName evidence="1">Cyclic-phosphate processing Receiver domain-containing protein</fullName>
    </recommendedName>
</protein>
<accession>A0A840VVP1</accession>